<evidence type="ECO:0000313" key="2">
    <source>
        <dbReference type="Proteomes" id="UP001215598"/>
    </source>
</evidence>
<dbReference type="EMBL" id="JARKIB010000168">
    <property type="protein sequence ID" value="KAJ7729031.1"/>
    <property type="molecule type" value="Genomic_DNA"/>
</dbReference>
<organism evidence="1 2">
    <name type="scientific">Mycena metata</name>
    <dbReference type="NCBI Taxonomy" id="1033252"/>
    <lineage>
        <taxon>Eukaryota</taxon>
        <taxon>Fungi</taxon>
        <taxon>Dikarya</taxon>
        <taxon>Basidiomycota</taxon>
        <taxon>Agaricomycotina</taxon>
        <taxon>Agaricomycetes</taxon>
        <taxon>Agaricomycetidae</taxon>
        <taxon>Agaricales</taxon>
        <taxon>Marasmiineae</taxon>
        <taxon>Mycenaceae</taxon>
        <taxon>Mycena</taxon>
    </lineage>
</organism>
<reference evidence="1" key="1">
    <citation type="submission" date="2023-03" db="EMBL/GenBank/DDBJ databases">
        <title>Massive genome expansion in bonnet fungi (Mycena s.s.) driven by repeated elements and novel gene families across ecological guilds.</title>
        <authorList>
            <consortium name="Lawrence Berkeley National Laboratory"/>
            <person name="Harder C.B."/>
            <person name="Miyauchi S."/>
            <person name="Viragh M."/>
            <person name="Kuo A."/>
            <person name="Thoen E."/>
            <person name="Andreopoulos B."/>
            <person name="Lu D."/>
            <person name="Skrede I."/>
            <person name="Drula E."/>
            <person name="Henrissat B."/>
            <person name="Morin E."/>
            <person name="Kohler A."/>
            <person name="Barry K."/>
            <person name="LaButti K."/>
            <person name="Morin E."/>
            <person name="Salamov A."/>
            <person name="Lipzen A."/>
            <person name="Mereny Z."/>
            <person name="Hegedus B."/>
            <person name="Baldrian P."/>
            <person name="Stursova M."/>
            <person name="Weitz H."/>
            <person name="Taylor A."/>
            <person name="Grigoriev I.V."/>
            <person name="Nagy L.G."/>
            <person name="Martin F."/>
            <person name="Kauserud H."/>
        </authorList>
    </citation>
    <scope>NUCLEOTIDE SEQUENCE</scope>
    <source>
        <strain evidence="1">CBHHK182m</strain>
    </source>
</reference>
<accession>A0AAD7HWQ8</accession>
<evidence type="ECO:0000313" key="1">
    <source>
        <dbReference type="EMBL" id="KAJ7729031.1"/>
    </source>
</evidence>
<sequence>MVITTLASPPSSWQAGFRNISFNASASNIRVSANKQTETNTNCSRVNSFGTTTALVILECPYRWPMSIPGDIHWLRVCVKADYRYGCDNRTDPRYCINITIPGLGLTGLNRKMLSGVEWEGAFIRVRHNGRGGAERDSAWVPVRWVGGELTYNGQRITVGGRFECVLEEAKKPNLGEFKLQIREVIEYRGCSGPDAV</sequence>
<dbReference type="Proteomes" id="UP001215598">
    <property type="component" value="Unassembled WGS sequence"/>
</dbReference>
<proteinExistence type="predicted"/>
<dbReference type="AlphaFoldDB" id="A0AAD7HWQ8"/>
<name>A0AAD7HWQ8_9AGAR</name>
<gene>
    <name evidence="1" type="ORF">B0H16DRAFT_1470224</name>
</gene>
<protein>
    <submittedName>
        <fullName evidence="1">Uncharacterized protein</fullName>
    </submittedName>
</protein>
<comment type="caution">
    <text evidence="1">The sequence shown here is derived from an EMBL/GenBank/DDBJ whole genome shotgun (WGS) entry which is preliminary data.</text>
</comment>
<keyword evidence="2" id="KW-1185">Reference proteome</keyword>